<sequence>MSNKIETALINLRNTKTEESFRELEDTVMDSTLLLTIQQISEDEIHLVVITNDHDEKYLPVYSDTKNMGLNQQKLNYSEVSFGQLVDLLKQDSTIYGVVIDPYSNNIPFSRDDWFSMQAKKQSVKSGTEISIGKPSADVSELTDGLIELLKKQPKIDSAYLVQSIENENNRSSLLVVVNSDSSGALRAVSDEAGALLSSQETLDFIPQNTGIGKFVAENFVPFYNKDDSLKA</sequence>
<evidence type="ECO:0008006" key="5">
    <source>
        <dbReference type="Google" id="ProtNLM"/>
    </source>
</evidence>
<feature type="domain" description="SseB protein C-terminal" evidence="2">
    <location>
        <begin position="124"/>
        <end position="226"/>
    </location>
</feature>
<dbReference type="InterPro" id="IPR009839">
    <property type="entry name" value="SseB_N"/>
</dbReference>
<dbReference type="InterPro" id="IPR027945">
    <property type="entry name" value="SseB_C"/>
</dbReference>
<dbReference type="PATRIC" id="fig|1423783.4.peg.1905"/>
<dbReference type="Pfam" id="PF14581">
    <property type="entry name" value="SseB_C"/>
    <property type="match status" value="1"/>
</dbReference>
<feature type="domain" description="SseB protein N-terminal" evidence="1">
    <location>
        <begin position="6"/>
        <end position="111"/>
    </location>
</feature>
<evidence type="ECO:0000313" key="3">
    <source>
        <dbReference type="EMBL" id="KRL85066.1"/>
    </source>
</evidence>
<evidence type="ECO:0000259" key="2">
    <source>
        <dbReference type="Pfam" id="PF14581"/>
    </source>
</evidence>
<protein>
    <recommendedName>
        <fullName evidence="5">SseB protein N-terminal domain-containing protein</fullName>
    </recommendedName>
</protein>
<proteinExistence type="predicted"/>
<comment type="caution">
    <text evidence="3">The sequence shown here is derived from an EMBL/GenBank/DDBJ whole genome shotgun (WGS) entry which is preliminary data.</text>
</comment>
<dbReference type="STRING" id="1423783.FC50_GL001860"/>
<keyword evidence="4" id="KW-1185">Reference proteome</keyword>
<name>A0A0R1U101_9LACO</name>
<organism evidence="3 4">
    <name type="scientific">Lacticaseibacillus pantheris DSM 15945 = JCM 12539 = NBRC 106106</name>
    <dbReference type="NCBI Taxonomy" id="1423783"/>
    <lineage>
        <taxon>Bacteria</taxon>
        <taxon>Bacillati</taxon>
        <taxon>Bacillota</taxon>
        <taxon>Bacilli</taxon>
        <taxon>Lactobacillales</taxon>
        <taxon>Lactobacillaceae</taxon>
        <taxon>Lacticaseibacillus</taxon>
    </lineage>
</organism>
<dbReference type="RefSeq" id="WP_056957036.1">
    <property type="nucleotide sequence ID" value="NZ_AZFJ01000054.1"/>
</dbReference>
<evidence type="ECO:0000259" key="1">
    <source>
        <dbReference type="Pfam" id="PF07179"/>
    </source>
</evidence>
<dbReference type="Pfam" id="PF07179">
    <property type="entry name" value="SseB"/>
    <property type="match status" value="1"/>
</dbReference>
<dbReference type="OrthoDB" id="1639333at2"/>
<accession>A0A0R1U101</accession>
<evidence type="ECO:0000313" key="4">
    <source>
        <dbReference type="Proteomes" id="UP000051922"/>
    </source>
</evidence>
<reference evidence="3 4" key="1">
    <citation type="journal article" date="2015" name="Genome Announc.">
        <title>Expanding the biotechnology potential of lactobacilli through comparative genomics of 213 strains and associated genera.</title>
        <authorList>
            <person name="Sun Z."/>
            <person name="Harris H.M."/>
            <person name="McCann A."/>
            <person name="Guo C."/>
            <person name="Argimon S."/>
            <person name="Zhang W."/>
            <person name="Yang X."/>
            <person name="Jeffery I.B."/>
            <person name="Cooney J.C."/>
            <person name="Kagawa T.F."/>
            <person name="Liu W."/>
            <person name="Song Y."/>
            <person name="Salvetti E."/>
            <person name="Wrobel A."/>
            <person name="Rasinkangas P."/>
            <person name="Parkhill J."/>
            <person name="Rea M.C."/>
            <person name="O'Sullivan O."/>
            <person name="Ritari J."/>
            <person name="Douillard F.P."/>
            <person name="Paul Ross R."/>
            <person name="Yang R."/>
            <person name="Briner A.E."/>
            <person name="Felis G.E."/>
            <person name="de Vos W.M."/>
            <person name="Barrangou R."/>
            <person name="Klaenhammer T.R."/>
            <person name="Caufield P.W."/>
            <person name="Cui Y."/>
            <person name="Zhang H."/>
            <person name="O'Toole P.W."/>
        </authorList>
    </citation>
    <scope>NUCLEOTIDE SEQUENCE [LARGE SCALE GENOMIC DNA]</scope>
    <source>
        <strain evidence="3 4">DSM 15945</strain>
    </source>
</reference>
<gene>
    <name evidence="3" type="ORF">FC50_GL001860</name>
</gene>
<dbReference type="AlphaFoldDB" id="A0A0R1U101"/>
<dbReference type="EMBL" id="AZFJ01000054">
    <property type="protein sequence ID" value="KRL85066.1"/>
    <property type="molecule type" value="Genomic_DNA"/>
</dbReference>
<dbReference type="Proteomes" id="UP000051922">
    <property type="component" value="Unassembled WGS sequence"/>
</dbReference>